<dbReference type="SMART" id="SM00271">
    <property type="entry name" value="DnaJ"/>
    <property type="match status" value="1"/>
</dbReference>
<sequence length="255" mass="30080">MLLSRVGRRCYSSAADVDKLLKLYPSAKNATPYQILGMKEENCMPDKLKRRFYELAKVYHPDSSVDVLTSEVRERRFKRILAAYTLLKNPQTRRNYDSYGIGWEDNSQSFYRPKTAPQSAPYHATEYGTWEDKWYSHRHGYGYGYHSDGDWKDMGPDASNMETFARNRRTILFTLMTMTGIYTALQFAHIIFYDDYIGGVYHESLMARIRMTEKSHHDLMDAKANYGYGDGKQERIERFLWFRQLTWLLGEDKRT</sequence>
<feature type="domain" description="J" evidence="3">
    <location>
        <begin position="31"/>
        <end position="100"/>
    </location>
</feature>
<evidence type="ECO:0000259" key="3">
    <source>
        <dbReference type="PROSITE" id="PS50076"/>
    </source>
</evidence>
<evidence type="ECO:0000256" key="1">
    <source>
        <dbReference type="ARBA" id="ARBA00023186"/>
    </source>
</evidence>
<dbReference type="CDD" id="cd06257">
    <property type="entry name" value="DnaJ"/>
    <property type="match status" value="1"/>
</dbReference>
<dbReference type="PROSITE" id="PS50076">
    <property type="entry name" value="DNAJ_2"/>
    <property type="match status" value="1"/>
</dbReference>
<gene>
    <name evidence="4" type="ORF">OGAPHI_002020</name>
</gene>
<feature type="transmembrane region" description="Helical" evidence="2">
    <location>
        <begin position="171"/>
        <end position="192"/>
    </location>
</feature>
<dbReference type="SUPFAM" id="SSF46565">
    <property type="entry name" value="Chaperone J-domain"/>
    <property type="match status" value="1"/>
</dbReference>
<dbReference type="Pfam" id="PF00226">
    <property type="entry name" value="DnaJ"/>
    <property type="match status" value="1"/>
</dbReference>
<dbReference type="PANTHER" id="PTHR44145:SF3">
    <property type="entry name" value="DNAJ HOMOLOG SUBFAMILY A MEMBER 3, MITOCHONDRIAL"/>
    <property type="match status" value="1"/>
</dbReference>
<evidence type="ECO:0000313" key="4">
    <source>
        <dbReference type="EMBL" id="KAH3668266.1"/>
    </source>
</evidence>
<dbReference type="InterPro" id="IPR036869">
    <property type="entry name" value="J_dom_sf"/>
</dbReference>
<dbReference type="EMBL" id="JAEUBE010000158">
    <property type="protein sequence ID" value="KAH3668266.1"/>
    <property type="molecule type" value="Genomic_DNA"/>
</dbReference>
<keyword evidence="2" id="KW-0812">Transmembrane</keyword>
<protein>
    <recommendedName>
        <fullName evidence="3">J domain-containing protein</fullName>
    </recommendedName>
</protein>
<name>A0A9P8T6X4_9ASCO</name>
<dbReference type="OrthoDB" id="445556at2759"/>
<proteinExistence type="predicted"/>
<keyword evidence="2" id="KW-0472">Membrane</keyword>
<organism evidence="4 5">
    <name type="scientific">Ogataea philodendri</name>
    <dbReference type="NCBI Taxonomy" id="1378263"/>
    <lineage>
        <taxon>Eukaryota</taxon>
        <taxon>Fungi</taxon>
        <taxon>Dikarya</taxon>
        <taxon>Ascomycota</taxon>
        <taxon>Saccharomycotina</taxon>
        <taxon>Pichiomycetes</taxon>
        <taxon>Pichiales</taxon>
        <taxon>Pichiaceae</taxon>
        <taxon>Ogataea</taxon>
    </lineage>
</organism>
<dbReference type="InterPro" id="IPR001623">
    <property type="entry name" value="DnaJ_domain"/>
</dbReference>
<dbReference type="GeneID" id="70233987"/>
<evidence type="ECO:0000313" key="5">
    <source>
        <dbReference type="Proteomes" id="UP000769157"/>
    </source>
</evidence>
<dbReference type="Proteomes" id="UP000769157">
    <property type="component" value="Unassembled WGS sequence"/>
</dbReference>
<dbReference type="InterPro" id="IPR051938">
    <property type="entry name" value="Apopto_cytoskel_mod"/>
</dbReference>
<evidence type="ECO:0000256" key="2">
    <source>
        <dbReference type="SAM" id="Phobius"/>
    </source>
</evidence>
<reference evidence="4" key="2">
    <citation type="submission" date="2021-01" db="EMBL/GenBank/DDBJ databases">
        <authorList>
            <person name="Schikora-Tamarit M.A."/>
        </authorList>
    </citation>
    <scope>NUCLEOTIDE SEQUENCE</scope>
    <source>
        <strain evidence="4">CBS6075</strain>
    </source>
</reference>
<comment type="caution">
    <text evidence="4">The sequence shown here is derived from an EMBL/GenBank/DDBJ whole genome shotgun (WGS) entry which is preliminary data.</text>
</comment>
<dbReference type="Gene3D" id="1.10.287.110">
    <property type="entry name" value="DnaJ domain"/>
    <property type="match status" value="1"/>
</dbReference>
<reference evidence="4" key="1">
    <citation type="journal article" date="2021" name="Open Biol.">
        <title>Shared evolutionary footprints suggest mitochondrial oxidative damage underlies multiple complex I losses in fungi.</title>
        <authorList>
            <person name="Schikora-Tamarit M.A."/>
            <person name="Marcet-Houben M."/>
            <person name="Nosek J."/>
            <person name="Gabaldon T."/>
        </authorList>
    </citation>
    <scope>NUCLEOTIDE SEQUENCE</scope>
    <source>
        <strain evidence="4">CBS6075</strain>
    </source>
</reference>
<keyword evidence="1" id="KW-0143">Chaperone</keyword>
<accession>A0A9P8T6X4</accession>
<keyword evidence="2" id="KW-1133">Transmembrane helix</keyword>
<dbReference type="AlphaFoldDB" id="A0A9P8T6X4"/>
<dbReference type="RefSeq" id="XP_046062680.1">
    <property type="nucleotide sequence ID" value="XM_046202845.1"/>
</dbReference>
<keyword evidence="5" id="KW-1185">Reference proteome</keyword>
<dbReference type="PANTHER" id="PTHR44145">
    <property type="entry name" value="DNAJ HOMOLOG SUBFAMILY A MEMBER 3, MITOCHONDRIAL"/>
    <property type="match status" value="1"/>
</dbReference>